<keyword evidence="2" id="KW-0012">Acyltransferase</keyword>
<dbReference type="CDD" id="cd04301">
    <property type="entry name" value="NAT_SF"/>
    <property type="match status" value="1"/>
</dbReference>
<dbReference type="AlphaFoldDB" id="A0A4V0WPR8"/>
<dbReference type="OrthoDB" id="357176at2"/>
<name>A0A4V0WPR8_9ENTE</name>
<comment type="caution">
    <text evidence="4">The sequence shown here is derived from an EMBL/GenBank/DDBJ whole genome shotgun (WGS) entry which is preliminary data.</text>
</comment>
<evidence type="ECO:0000259" key="3">
    <source>
        <dbReference type="PROSITE" id="PS51186"/>
    </source>
</evidence>
<keyword evidence="5" id="KW-1185">Reference proteome</keyword>
<dbReference type="Proteomes" id="UP000290567">
    <property type="component" value="Unassembled WGS sequence"/>
</dbReference>
<reference evidence="5" key="1">
    <citation type="submission" date="2019-02" db="EMBL/GenBank/DDBJ databases">
        <title>Draft genome sequence of Enterococcus sp. Gos25-1.</title>
        <authorList>
            <person name="Tanaka N."/>
            <person name="Shiwa Y."/>
            <person name="Fujita N."/>
        </authorList>
    </citation>
    <scope>NUCLEOTIDE SEQUENCE [LARGE SCALE GENOMIC DNA]</scope>
    <source>
        <strain evidence="5">Gos25-1</strain>
    </source>
</reference>
<dbReference type="InterPro" id="IPR050680">
    <property type="entry name" value="YpeA/RimI_acetyltransf"/>
</dbReference>
<dbReference type="GO" id="GO:0016747">
    <property type="term" value="F:acyltransferase activity, transferring groups other than amino-acyl groups"/>
    <property type="evidence" value="ECO:0007669"/>
    <property type="project" value="InterPro"/>
</dbReference>
<dbReference type="PROSITE" id="PS51186">
    <property type="entry name" value="GNAT"/>
    <property type="match status" value="1"/>
</dbReference>
<proteinExistence type="predicted"/>
<evidence type="ECO:0000313" key="5">
    <source>
        <dbReference type="Proteomes" id="UP000290567"/>
    </source>
</evidence>
<gene>
    <name evidence="4" type="primary">yfiC</name>
    <name evidence="4" type="ORF">NRIC_27000</name>
</gene>
<dbReference type="EMBL" id="BJCC01000024">
    <property type="protein sequence ID" value="GCF94809.1"/>
    <property type="molecule type" value="Genomic_DNA"/>
</dbReference>
<feature type="domain" description="N-acetyltransferase" evidence="3">
    <location>
        <begin position="9"/>
        <end position="181"/>
    </location>
</feature>
<dbReference type="RefSeq" id="WP_146623220.1">
    <property type="nucleotide sequence ID" value="NZ_BJCC01000024.1"/>
</dbReference>
<dbReference type="SUPFAM" id="SSF55729">
    <property type="entry name" value="Acyl-CoA N-acyltransferases (Nat)"/>
    <property type="match status" value="1"/>
</dbReference>
<keyword evidence="1 4" id="KW-0808">Transferase</keyword>
<dbReference type="PANTHER" id="PTHR43420:SF47">
    <property type="entry name" value="N-ACETYLTRANSFERASE DOMAIN-CONTAINING PROTEIN"/>
    <property type="match status" value="1"/>
</dbReference>
<dbReference type="PANTHER" id="PTHR43420">
    <property type="entry name" value="ACETYLTRANSFERASE"/>
    <property type="match status" value="1"/>
</dbReference>
<dbReference type="InterPro" id="IPR016181">
    <property type="entry name" value="Acyl_CoA_acyltransferase"/>
</dbReference>
<accession>A0A4V0WPR8</accession>
<dbReference type="Gene3D" id="3.40.630.30">
    <property type="match status" value="1"/>
</dbReference>
<protein>
    <submittedName>
        <fullName evidence="4">N-acetyltransferase</fullName>
    </submittedName>
</protein>
<organism evidence="4 5">
    <name type="scientific">Enterococcus florum</name>
    <dbReference type="NCBI Taxonomy" id="2480627"/>
    <lineage>
        <taxon>Bacteria</taxon>
        <taxon>Bacillati</taxon>
        <taxon>Bacillota</taxon>
        <taxon>Bacilli</taxon>
        <taxon>Lactobacillales</taxon>
        <taxon>Enterococcaceae</taxon>
        <taxon>Enterococcus</taxon>
    </lineage>
</organism>
<dbReference type="InterPro" id="IPR000182">
    <property type="entry name" value="GNAT_dom"/>
</dbReference>
<evidence type="ECO:0000313" key="4">
    <source>
        <dbReference type="EMBL" id="GCF94809.1"/>
    </source>
</evidence>
<evidence type="ECO:0000256" key="1">
    <source>
        <dbReference type="ARBA" id="ARBA00022679"/>
    </source>
</evidence>
<evidence type="ECO:0000256" key="2">
    <source>
        <dbReference type="ARBA" id="ARBA00023315"/>
    </source>
</evidence>
<sequence>MEKNEDRPLIIRQAQKADEQRIAEFYQRVIPSIDQELTSWIPGVYPSIKSALEAIGEGTFYLAAIGEYVAGTVILNHIFDEEYSLIQWQDPQLKTPEIMIIHTLVTDPAIRKKGIAQQLLDFTVELAKEQKVKVIRLDVLERNIPAKTLYEKKGFVYRGTTDLVAWDGEGADRCDFYERTI</sequence>
<dbReference type="Pfam" id="PF00583">
    <property type="entry name" value="Acetyltransf_1"/>
    <property type="match status" value="1"/>
</dbReference>